<dbReference type="Gene3D" id="3.90.180.10">
    <property type="entry name" value="Medium-chain alcohol dehydrogenases, catalytic domain"/>
    <property type="match status" value="1"/>
</dbReference>
<evidence type="ECO:0000259" key="3">
    <source>
        <dbReference type="SMART" id="SM00829"/>
    </source>
</evidence>
<reference evidence="4 5" key="1">
    <citation type="journal article" date="2013" name="BMC Genomics">
        <title>Genomics-driven discovery of the pneumocandin biosynthetic gene cluster in the fungus Glarea lozoyensis.</title>
        <authorList>
            <person name="Chen L."/>
            <person name="Yue Q."/>
            <person name="Zhang X."/>
            <person name="Xiang M."/>
            <person name="Wang C."/>
            <person name="Li S."/>
            <person name="Che Y."/>
            <person name="Ortiz-Lopez F.J."/>
            <person name="Bills G.F."/>
            <person name="Liu X."/>
            <person name="An Z."/>
        </authorList>
    </citation>
    <scope>NUCLEOTIDE SEQUENCE [LARGE SCALE GENOMIC DNA]</scope>
    <source>
        <strain evidence="5">ATCC 20868 / MF5171</strain>
    </source>
</reference>
<organism evidence="4 5">
    <name type="scientific">Glarea lozoyensis (strain ATCC 20868 / MF5171)</name>
    <dbReference type="NCBI Taxonomy" id="1116229"/>
    <lineage>
        <taxon>Eukaryota</taxon>
        <taxon>Fungi</taxon>
        <taxon>Dikarya</taxon>
        <taxon>Ascomycota</taxon>
        <taxon>Pezizomycotina</taxon>
        <taxon>Leotiomycetes</taxon>
        <taxon>Helotiales</taxon>
        <taxon>Helotiaceae</taxon>
        <taxon>Glarea</taxon>
    </lineage>
</organism>
<gene>
    <name evidence="4" type="ORF">GLAREA_00134</name>
</gene>
<protein>
    <submittedName>
        <fullName evidence="4">GroES-like protein</fullName>
    </submittedName>
</protein>
<dbReference type="SUPFAM" id="SSF51735">
    <property type="entry name" value="NAD(P)-binding Rossmann-fold domains"/>
    <property type="match status" value="1"/>
</dbReference>
<dbReference type="OMA" id="MTPHGSF"/>
<dbReference type="AlphaFoldDB" id="S3DAH5"/>
<dbReference type="SUPFAM" id="SSF50129">
    <property type="entry name" value="GroES-like"/>
    <property type="match status" value="1"/>
</dbReference>
<dbReference type="InterPro" id="IPR036291">
    <property type="entry name" value="NAD(P)-bd_dom_sf"/>
</dbReference>
<evidence type="ECO:0000313" key="5">
    <source>
        <dbReference type="Proteomes" id="UP000016922"/>
    </source>
</evidence>
<dbReference type="InterPro" id="IPR047122">
    <property type="entry name" value="Trans-enoyl_RdTase-like"/>
</dbReference>
<dbReference type="GO" id="GO:0016651">
    <property type="term" value="F:oxidoreductase activity, acting on NAD(P)H"/>
    <property type="evidence" value="ECO:0007669"/>
    <property type="project" value="InterPro"/>
</dbReference>
<dbReference type="RefSeq" id="XP_008083085.1">
    <property type="nucleotide sequence ID" value="XM_008084894.1"/>
</dbReference>
<dbReference type="SMART" id="SM00829">
    <property type="entry name" value="PKS_ER"/>
    <property type="match status" value="1"/>
</dbReference>
<dbReference type="InterPro" id="IPR011032">
    <property type="entry name" value="GroES-like_sf"/>
</dbReference>
<dbReference type="Pfam" id="PF08240">
    <property type="entry name" value="ADH_N"/>
    <property type="match status" value="1"/>
</dbReference>
<evidence type="ECO:0000256" key="2">
    <source>
        <dbReference type="ARBA" id="ARBA00023002"/>
    </source>
</evidence>
<dbReference type="eggNOG" id="KOG1198">
    <property type="taxonomic scope" value="Eukaryota"/>
</dbReference>
<dbReference type="InterPro" id="IPR013154">
    <property type="entry name" value="ADH-like_N"/>
</dbReference>
<dbReference type="PANTHER" id="PTHR45348">
    <property type="entry name" value="HYPOTHETICAL OXIDOREDUCTASE (EUROFUNG)"/>
    <property type="match status" value="1"/>
</dbReference>
<dbReference type="InterPro" id="IPR020843">
    <property type="entry name" value="ER"/>
</dbReference>
<dbReference type="EMBL" id="KE145367">
    <property type="protein sequence ID" value="EPE28976.1"/>
    <property type="molecule type" value="Genomic_DNA"/>
</dbReference>
<sequence>MKELVVDKDLKVEIHDVPVPKPNADQVLIKIVVSGSNPKDWKVPMWMKETSNSGDDIAGFVEEVGENVTEFKKGDRVAAFHEMRTAHGSFAEYGIAWSHTTFHLPKKISFEEGATIPLAAMTAALGLYSTTRLGLPEPWQAASSPIPLIVYGASSAVGAYAIQLAQLSNIHPIIAVAGRGQSFVEKLIDRSKGDTIVDYRNGDEALVSSIKDALKGQDIHYAFDAVSEKGSYQNLSKILSTKGGSKITLVLPGRDYGDIPESITHSVTTVGSVHQDSPRAKEGIKISDKEFGFVFFRFFGRGLQEGWFEPHPHEVVPGGLNGVQKGLENLKDGVNSATKYVFRIEETK</sequence>
<name>S3DAH5_GLAL2</name>
<dbReference type="GeneID" id="19459194"/>
<comment type="similarity">
    <text evidence="1">Belongs to the zinc-containing alcohol dehydrogenase family.</text>
</comment>
<proteinExistence type="inferred from homology"/>
<dbReference type="KEGG" id="glz:GLAREA_00134"/>
<dbReference type="CDD" id="cd08249">
    <property type="entry name" value="enoyl_reductase_like"/>
    <property type="match status" value="1"/>
</dbReference>
<dbReference type="HOGENOM" id="CLU_026673_16_0_1"/>
<dbReference type="PANTHER" id="PTHR45348:SF5">
    <property type="entry name" value="OXIDOREDUCTASE, PUTATIVE (AFU_ORTHOLOGUE AFUA_8G01420)-RELATED"/>
    <property type="match status" value="1"/>
</dbReference>
<feature type="domain" description="Enoyl reductase (ER)" evidence="3">
    <location>
        <begin position="9"/>
        <end position="342"/>
    </location>
</feature>
<dbReference type="Proteomes" id="UP000016922">
    <property type="component" value="Unassembled WGS sequence"/>
</dbReference>
<accession>S3DAH5</accession>
<keyword evidence="5" id="KW-1185">Reference proteome</keyword>
<evidence type="ECO:0000256" key="1">
    <source>
        <dbReference type="ARBA" id="ARBA00008072"/>
    </source>
</evidence>
<evidence type="ECO:0000313" key="4">
    <source>
        <dbReference type="EMBL" id="EPE28976.1"/>
    </source>
</evidence>
<keyword evidence="2" id="KW-0560">Oxidoreductase</keyword>
<dbReference type="Gene3D" id="3.40.50.720">
    <property type="entry name" value="NAD(P)-binding Rossmann-like Domain"/>
    <property type="match status" value="1"/>
</dbReference>
<dbReference type="OrthoDB" id="3233595at2759"/>